<gene>
    <name evidence="3" type="ORF">RJJ65_37745</name>
</gene>
<organism evidence="3 4">
    <name type="scientific">Rhizobium hidalgonense</name>
    <dbReference type="NCBI Taxonomy" id="1538159"/>
    <lineage>
        <taxon>Bacteria</taxon>
        <taxon>Pseudomonadati</taxon>
        <taxon>Pseudomonadota</taxon>
        <taxon>Alphaproteobacteria</taxon>
        <taxon>Hyphomicrobiales</taxon>
        <taxon>Rhizobiaceae</taxon>
        <taxon>Rhizobium/Agrobacterium group</taxon>
        <taxon>Rhizobium</taxon>
    </lineage>
</organism>
<dbReference type="Gene3D" id="2.150.10.10">
    <property type="entry name" value="Serralysin-like metalloprotease, C-terminal"/>
    <property type="match status" value="1"/>
</dbReference>
<dbReference type="Pfam" id="PF05658">
    <property type="entry name" value="YadA_head"/>
    <property type="match status" value="2"/>
</dbReference>
<evidence type="ECO:0000313" key="3">
    <source>
        <dbReference type="EMBL" id="MDR9778286.1"/>
    </source>
</evidence>
<sequence>TITTISGKIATVGGIAVTTTGAGTTLDDIDSFTVNSLTTTKAADPVKFATFINAITKGGNLALSDQAIAIGTGNIASGLYSNAVGNSNTASGNFSNAMGSSNSASGGSSTAVGNSNSAIGGYSTALGTRNTAMDGYSTAVGNSNTASGSS</sequence>
<comment type="caution">
    <text evidence="3">The sequence shown here is derived from an EMBL/GenBank/DDBJ whole genome shotgun (WGS) entry which is preliminary data.</text>
</comment>
<protein>
    <recommendedName>
        <fullName evidence="2">Trimeric autotransporter adhesin YadA-like head domain-containing protein</fullName>
    </recommendedName>
</protein>
<dbReference type="GO" id="GO:0019867">
    <property type="term" value="C:outer membrane"/>
    <property type="evidence" value="ECO:0007669"/>
    <property type="project" value="InterPro"/>
</dbReference>
<evidence type="ECO:0000259" key="2">
    <source>
        <dbReference type="Pfam" id="PF05658"/>
    </source>
</evidence>
<evidence type="ECO:0000313" key="4">
    <source>
        <dbReference type="Proteomes" id="UP001268610"/>
    </source>
</evidence>
<dbReference type="EMBL" id="JAVLSF010000657">
    <property type="protein sequence ID" value="MDR9778286.1"/>
    <property type="molecule type" value="Genomic_DNA"/>
</dbReference>
<dbReference type="InterPro" id="IPR011049">
    <property type="entry name" value="Serralysin-like_metalloprot_C"/>
</dbReference>
<dbReference type="SUPFAM" id="SSF101967">
    <property type="entry name" value="Adhesin YadA, collagen-binding domain"/>
    <property type="match status" value="1"/>
</dbReference>
<feature type="non-terminal residue" evidence="3">
    <location>
        <position position="150"/>
    </location>
</feature>
<feature type="domain" description="Trimeric autotransporter adhesin YadA-like head" evidence="2">
    <location>
        <begin position="65"/>
        <end position="86"/>
    </location>
</feature>
<dbReference type="AlphaFoldDB" id="A0AAJ2H5T6"/>
<proteinExistence type="predicted"/>
<feature type="domain" description="Trimeric autotransporter adhesin YadA-like head" evidence="2">
    <location>
        <begin position="104"/>
        <end position="129"/>
    </location>
</feature>
<feature type="non-terminal residue" evidence="3">
    <location>
        <position position="1"/>
    </location>
</feature>
<reference evidence="3" key="1">
    <citation type="submission" date="2023-04" db="EMBL/GenBank/DDBJ databases">
        <title>Genomic characterization of faba bean (Vicia faba) microsymbionts in Mexican soils.</title>
        <authorList>
            <person name="Rivera Orduna F.N."/>
            <person name="Guevara-Luna J."/>
            <person name="Yan J."/>
            <person name="Arroyo-Herrera I."/>
            <person name="Li Y."/>
            <person name="Vasquez-Murrieta M.S."/>
            <person name="Wang E.T."/>
        </authorList>
    </citation>
    <scope>NUCLEOTIDE SEQUENCE</scope>
    <source>
        <strain evidence="3">CH26</strain>
    </source>
</reference>
<dbReference type="InterPro" id="IPR008640">
    <property type="entry name" value="Adhesin_Head_dom"/>
</dbReference>
<name>A0AAJ2H5T6_9HYPH</name>
<evidence type="ECO:0000256" key="1">
    <source>
        <dbReference type="SAM" id="MobiDB-lite"/>
    </source>
</evidence>
<feature type="region of interest" description="Disordered" evidence="1">
    <location>
        <begin position="91"/>
        <end position="110"/>
    </location>
</feature>
<accession>A0AAJ2H5T6</accession>
<dbReference type="Proteomes" id="UP001268610">
    <property type="component" value="Unassembled WGS sequence"/>
</dbReference>